<keyword evidence="3" id="KW-1185">Reference proteome</keyword>
<protein>
    <submittedName>
        <fullName evidence="2">Uncharacterized protein</fullName>
    </submittedName>
</protein>
<organism evidence="2 3">
    <name type="scientific">Nonomuraea recticatena</name>
    <dbReference type="NCBI Taxonomy" id="46178"/>
    <lineage>
        <taxon>Bacteria</taxon>
        <taxon>Bacillati</taxon>
        <taxon>Actinomycetota</taxon>
        <taxon>Actinomycetes</taxon>
        <taxon>Streptosporangiales</taxon>
        <taxon>Streptosporangiaceae</taxon>
        <taxon>Nonomuraea</taxon>
    </lineage>
</organism>
<dbReference type="EMBL" id="BAAATE010000023">
    <property type="protein sequence ID" value="GAA2683623.1"/>
    <property type="molecule type" value="Genomic_DNA"/>
</dbReference>
<sequence length="166" mass="18055">MMTPDGRMSNDALRAENDRLAQNLYTSMHRHGRSLTEAAAELQLTAADVDRAKDHLVRLRLLMPETGATVDAAAALARSLETNHRALDELVEQHVMTASLVKGYLGVTRDAGVPPEDWTPETLDLAGSGRSGECPVGDEELSTGVQEGRGGLVRVQAGRDDRRDRR</sequence>
<evidence type="ECO:0000256" key="1">
    <source>
        <dbReference type="SAM" id="MobiDB-lite"/>
    </source>
</evidence>
<evidence type="ECO:0000313" key="2">
    <source>
        <dbReference type="EMBL" id="GAA2683623.1"/>
    </source>
</evidence>
<comment type="caution">
    <text evidence="2">The sequence shown here is derived from an EMBL/GenBank/DDBJ whole genome shotgun (WGS) entry which is preliminary data.</text>
</comment>
<reference evidence="3" key="1">
    <citation type="journal article" date="2019" name="Int. J. Syst. Evol. Microbiol.">
        <title>The Global Catalogue of Microorganisms (GCM) 10K type strain sequencing project: providing services to taxonomists for standard genome sequencing and annotation.</title>
        <authorList>
            <consortium name="The Broad Institute Genomics Platform"/>
            <consortium name="The Broad Institute Genome Sequencing Center for Infectious Disease"/>
            <person name="Wu L."/>
            <person name="Ma J."/>
        </authorList>
    </citation>
    <scope>NUCLEOTIDE SEQUENCE [LARGE SCALE GENOMIC DNA]</scope>
    <source>
        <strain evidence="3">JCM 6835</strain>
    </source>
</reference>
<evidence type="ECO:0000313" key="3">
    <source>
        <dbReference type="Proteomes" id="UP001501666"/>
    </source>
</evidence>
<feature type="compositionally biased region" description="Basic and acidic residues" evidence="1">
    <location>
        <begin position="157"/>
        <end position="166"/>
    </location>
</feature>
<proteinExistence type="predicted"/>
<accession>A0ABP6F4Q3</accession>
<gene>
    <name evidence="2" type="ORF">GCM10010412_069490</name>
</gene>
<dbReference type="Proteomes" id="UP001501666">
    <property type="component" value="Unassembled WGS sequence"/>
</dbReference>
<name>A0ABP6F4Q3_9ACTN</name>
<feature type="region of interest" description="Disordered" evidence="1">
    <location>
        <begin position="123"/>
        <end position="166"/>
    </location>
</feature>